<evidence type="ECO:0000313" key="2">
    <source>
        <dbReference type="EMBL" id="SVD46448.1"/>
    </source>
</evidence>
<dbReference type="EMBL" id="UINC01152324">
    <property type="protein sequence ID" value="SVD46448.1"/>
    <property type="molecule type" value="Genomic_DNA"/>
</dbReference>
<proteinExistence type="predicted"/>
<dbReference type="AlphaFoldDB" id="A0A382VKN1"/>
<dbReference type="PROSITE" id="PS51257">
    <property type="entry name" value="PROKAR_LIPOPROTEIN"/>
    <property type="match status" value="1"/>
</dbReference>
<evidence type="ECO:0000259" key="1">
    <source>
        <dbReference type="Pfam" id="PF06439"/>
    </source>
</evidence>
<sequence length="261" mass="28865">MKKLIPLITLAFAAACGTTQWQPLFNGKDLAGWEETDYAGRGKISVKDSAIHIDSGEIITGIHWKDKDGLPKTNYEIEYEAMKIDGSDFFALLTFPVGDKHASLVTGGWGGAVTGISSINSMDASENDTTLYVKYEMNIWYKFRVRVTPKTITVWLDPHERLILRKDTPAGVIAEYAKAVGVNTAKAEATLRKLNPQFDELMKPGKTIIVPGEAQVIEANIHEQVVSMRPGEIELSAPLGFATFQTSSVIRNARLRRLLQK</sequence>
<dbReference type="InterPro" id="IPR010496">
    <property type="entry name" value="AL/BT2_dom"/>
</dbReference>
<reference evidence="2" key="1">
    <citation type="submission" date="2018-05" db="EMBL/GenBank/DDBJ databases">
        <authorList>
            <person name="Lanie J.A."/>
            <person name="Ng W.-L."/>
            <person name="Kazmierczak K.M."/>
            <person name="Andrzejewski T.M."/>
            <person name="Davidsen T.M."/>
            <person name="Wayne K.J."/>
            <person name="Tettelin H."/>
            <person name="Glass J.I."/>
            <person name="Rusch D."/>
            <person name="Podicherti R."/>
            <person name="Tsui H.-C.T."/>
            <person name="Winkler M.E."/>
        </authorList>
    </citation>
    <scope>NUCLEOTIDE SEQUENCE</scope>
</reference>
<gene>
    <name evidence="2" type="ORF">METZ01_LOCUS399302</name>
</gene>
<accession>A0A382VKN1</accession>
<name>A0A382VKN1_9ZZZZ</name>
<organism evidence="2">
    <name type="scientific">marine metagenome</name>
    <dbReference type="NCBI Taxonomy" id="408172"/>
    <lineage>
        <taxon>unclassified sequences</taxon>
        <taxon>metagenomes</taxon>
        <taxon>ecological metagenomes</taxon>
    </lineage>
</organism>
<feature type="domain" description="3-keto-alpha-glucoside-1,2-lyase/3-keto-2-hydroxy-glucal hydratase" evidence="1">
    <location>
        <begin position="20"/>
        <end position="157"/>
    </location>
</feature>
<dbReference type="GO" id="GO:0016787">
    <property type="term" value="F:hydrolase activity"/>
    <property type="evidence" value="ECO:0007669"/>
    <property type="project" value="InterPro"/>
</dbReference>
<dbReference type="Gene3D" id="2.60.120.560">
    <property type="entry name" value="Exo-inulinase, domain 1"/>
    <property type="match status" value="1"/>
</dbReference>
<protein>
    <recommendedName>
        <fullName evidence="1">3-keto-alpha-glucoside-1,2-lyase/3-keto-2-hydroxy-glucal hydratase domain-containing protein</fullName>
    </recommendedName>
</protein>
<dbReference type="Pfam" id="PF06439">
    <property type="entry name" value="3keto-disac_hyd"/>
    <property type="match status" value="1"/>
</dbReference>